<dbReference type="SUPFAM" id="SSF48208">
    <property type="entry name" value="Six-hairpin glycosidases"/>
    <property type="match status" value="1"/>
</dbReference>
<evidence type="ECO:0000256" key="1">
    <source>
        <dbReference type="SAM" id="MobiDB-lite"/>
    </source>
</evidence>
<reference evidence="2" key="1">
    <citation type="submission" date="2018-05" db="EMBL/GenBank/DDBJ databases">
        <authorList>
            <person name="Lanie J.A."/>
            <person name="Ng W.-L."/>
            <person name="Kazmierczak K.M."/>
            <person name="Andrzejewski T.M."/>
            <person name="Davidsen T.M."/>
            <person name="Wayne K.J."/>
            <person name="Tettelin H."/>
            <person name="Glass J.I."/>
            <person name="Rusch D."/>
            <person name="Podicherti R."/>
            <person name="Tsui H.-C.T."/>
            <person name="Winkler M.E."/>
        </authorList>
    </citation>
    <scope>NUCLEOTIDE SEQUENCE</scope>
</reference>
<feature type="region of interest" description="Disordered" evidence="1">
    <location>
        <begin position="19"/>
        <end position="39"/>
    </location>
</feature>
<accession>A0A382IYC3</accession>
<protein>
    <recommendedName>
        <fullName evidence="3">Glycogen debranching enzyme C-terminal domain-containing protein</fullName>
    </recommendedName>
</protein>
<dbReference type="InterPro" id="IPR008928">
    <property type="entry name" value="6-hairpin_glycosidase_sf"/>
</dbReference>
<evidence type="ECO:0000313" key="2">
    <source>
        <dbReference type="EMBL" id="SVC03571.1"/>
    </source>
</evidence>
<dbReference type="EMBL" id="UINC01069860">
    <property type="protein sequence ID" value="SVC03571.1"/>
    <property type="molecule type" value="Genomic_DNA"/>
</dbReference>
<name>A0A382IYC3_9ZZZZ</name>
<organism evidence="2">
    <name type="scientific">marine metagenome</name>
    <dbReference type="NCBI Taxonomy" id="408172"/>
    <lineage>
        <taxon>unclassified sequences</taxon>
        <taxon>metagenomes</taxon>
        <taxon>ecological metagenomes</taxon>
    </lineage>
</organism>
<dbReference type="GO" id="GO:0005975">
    <property type="term" value="P:carbohydrate metabolic process"/>
    <property type="evidence" value="ECO:0007669"/>
    <property type="project" value="InterPro"/>
</dbReference>
<gene>
    <name evidence="2" type="ORF">METZ01_LOCUS256425</name>
</gene>
<evidence type="ECO:0008006" key="3">
    <source>
        <dbReference type="Google" id="ProtNLM"/>
    </source>
</evidence>
<sequence>MTFGELIISVAEGYLGRQDRSTGAMPAGHNGPYNDPETPVRNTAHWLQTFILAHDLSGDGRFHKAAESCMHYLIGSDAPRYGYSYQHRNKEGKDQCNGLIGQAWTIEALVKAYE</sequence>
<feature type="non-terminal residue" evidence="2">
    <location>
        <position position="114"/>
    </location>
</feature>
<proteinExistence type="predicted"/>
<dbReference type="AlphaFoldDB" id="A0A382IYC3"/>